<keyword evidence="1" id="KW-0732">Signal</keyword>
<evidence type="ECO:0000313" key="3">
    <source>
        <dbReference type="Proteomes" id="UP000258476"/>
    </source>
</evidence>
<feature type="signal peptide" evidence="1">
    <location>
        <begin position="1"/>
        <end position="23"/>
    </location>
</feature>
<accession>A0A3B0QF95</accession>
<proteinExistence type="predicted"/>
<organism evidence="2 3">
    <name type="scientific">Chlamydia poikilotherma</name>
    <dbReference type="NCBI Taxonomy" id="1967783"/>
    <lineage>
        <taxon>Bacteria</taxon>
        <taxon>Pseudomonadati</taxon>
        <taxon>Chlamydiota</taxon>
        <taxon>Chlamydiia</taxon>
        <taxon>Chlamydiales</taxon>
        <taxon>Chlamydiaceae</taxon>
        <taxon>Chlamydia/Chlamydophila group</taxon>
        <taxon>Chlamydia</taxon>
    </lineage>
</organism>
<dbReference type="AlphaFoldDB" id="A0A3B0QF95"/>
<dbReference type="EMBL" id="LS992154">
    <property type="protein sequence ID" value="SYX08674.1"/>
    <property type="molecule type" value="Genomic_DNA"/>
</dbReference>
<dbReference type="PROSITE" id="PS51257">
    <property type="entry name" value="PROKAR_LIPOPROTEIN"/>
    <property type="match status" value="1"/>
</dbReference>
<evidence type="ECO:0000256" key="1">
    <source>
        <dbReference type="SAM" id="SignalP"/>
    </source>
</evidence>
<feature type="chain" id="PRO_5017296978" description="Lipoprotein" evidence="1">
    <location>
        <begin position="24"/>
        <end position="62"/>
    </location>
</feature>
<name>A0A3B0QF95_9CHLA</name>
<protein>
    <recommendedName>
        <fullName evidence="4">Lipoprotein</fullName>
    </recommendedName>
</protein>
<evidence type="ECO:0008006" key="4">
    <source>
        <dbReference type="Google" id="ProtNLM"/>
    </source>
</evidence>
<gene>
    <name evidence="2" type="ORF">C834K_0196</name>
</gene>
<reference evidence="3" key="1">
    <citation type="submission" date="2017-11" db="EMBL/GenBank/DDBJ databases">
        <authorList>
            <person name="Seth-Smith MB H."/>
        </authorList>
    </citation>
    <scope>NUCLEOTIDE SEQUENCE [LARGE SCALE GENOMIC DNA]</scope>
</reference>
<keyword evidence="3" id="KW-1185">Reference proteome</keyword>
<evidence type="ECO:0000313" key="2">
    <source>
        <dbReference type="EMBL" id="SYX08674.1"/>
    </source>
</evidence>
<dbReference type="Proteomes" id="UP000258476">
    <property type="component" value="Chromosome"/>
</dbReference>
<dbReference type="KEGG" id="chla:C834K_0196"/>
<sequence length="62" mass="7013">MKRFSFLHIVFFTFLFVSSCSYAPPPRSYILAQGSIPLTKQANSLEFSLAKSVFQASYSQNI</sequence>